<reference evidence="2" key="1">
    <citation type="submission" date="2019-04" db="EMBL/GenBank/DDBJ databases">
        <title>Friends and foes A comparative genomics study of 23 Aspergillus species from section Flavi.</title>
        <authorList>
            <consortium name="DOE Joint Genome Institute"/>
            <person name="Kjaerbolling I."/>
            <person name="Vesth T."/>
            <person name="Frisvad J.C."/>
            <person name="Nybo J.L."/>
            <person name="Theobald S."/>
            <person name="Kildgaard S."/>
            <person name="Isbrandt T."/>
            <person name="Kuo A."/>
            <person name="Sato A."/>
            <person name="Lyhne E.K."/>
            <person name="Kogle M.E."/>
            <person name="Wiebenga A."/>
            <person name="Kun R.S."/>
            <person name="Lubbers R.J."/>
            <person name="Makela M.R."/>
            <person name="Barry K."/>
            <person name="Chovatia M."/>
            <person name="Clum A."/>
            <person name="Daum C."/>
            <person name="Haridas S."/>
            <person name="He G."/>
            <person name="LaButti K."/>
            <person name="Lipzen A."/>
            <person name="Mondo S."/>
            <person name="Riley R."/>
            <person name="Salamov A."/>
            <person name="Simmons B.A."/>
            <person name="Magnuson J.K."/>
            <person name="Henrissat B."/>
            <person name="Mortensen U.H."/>
            <person name="Larsen T.O."/>
            <person name="Devries R.P."/>
            <person name="Grigoriev I.V."/>
            <person name="Machida M."/>
            <person name="Baker S.E."/>
            <person name="Andersen M.R."/>
        </authorList>
    </citation>
    <scope>NUCLEOTIDE SEQUENCE</scope>
    <source>
        <strain evidence="2">CBS 117612</strain>
    </source>
</reference>
<proteinExistence type="predicted"/>
<dbReference type="AlphaFoldDB" id="A0A5N6XN55"/>
<protein>
    <submittedName>
        <fullName evidence="2">Uncharacterized protein</fullName>
    </submittedName>
</protein>
<organism evidence="2">
    <name type="scientific">Aspergillus arachidicola</name>
    <dbReference type="NCBI Taxonomy" id="656916"/>
    <lineage>
        <taxon>Eukaryota</taxon>
        <taxon>Fungi</taxon>
        <taxon>Dikarya</taxon>
        <taxon>Ascomycota</taxon>
        <taxon>Pezizomycotina</taxon>
        <taxon>Eurotiomycetes</taxon>
        <taxon>Eurotiomycetidae</taxon>
        <taxon>Eurotiales</taxon>
        <taxon>Aspergillaceae</taxon>
        <taxon>Aspergillus</taxon>
        <taxon>Aspergillus subgen. Circumdati</taxon>
    </lineage>
</organism>
<gene>
    <name evidence="2" type="ORF">BDV24DRAFT_145547</name>
</gene>
<dbReference type="EMBL" id="ML737257">
    <property type="protein sequence ID" value="KAE8334611.1"/>
    <property type="molecule type" value="Genomic_DNA"/>
</dbReference>
<keyword evidence="1" id="KW-0732">Signal</keyword>
<feature type="signal peptide" evidence="1">
    <location>
        <begin position="1"/>
        <end position="20"/>
    </location>
</feature>
<evidence type="ECO:0000256" key="1">
    <source>
        <dbReference type="SAM" id="SignalP"/>
    </source>
</evidence>
<dbReference type="Gene3D" id="3.40.1090.10">
    <property type="entry name" value="Cytosolic phospholipase A2 catalytic domain"/>
    <property type="match status" value="1"/>
</dbReference>
<feature type="chain" id="PRO_5025060586" evidence="1">
    <location>
        <begin position="21"/>
        <end position="139"/>
    </location>
</feature>
<name>A0A5N6XN55_9EURO</name>
<dbReference type="OrthoDB" id="194358at2759"/>
<dbReference type="Proteomes" id="UP000325558">
    <property type="component" value="Unassembled WGS sequence"/>
</dbReference>
<accession>A0A5N6XN55</accession>
<sequence length="139" mass="16125">MTGGLIVLGLVAMGWDVSTCSQKFDLLARRIFRERRQPAISWLLRLILRRDSLLGDIPKWLSWFFHDSCYDARLFDDCLQEAFGGDRRAKFGVVATSIARETKSFVFGNFNAVNWFELNHGYELFRASKRNSEPLLWEA</sequence>
<evidence type="ECO:0000313" key="2">
    <source>
        <dbReference type="EMBL" id="KAE8334611.1"/>
    </source>
</evidence>